<name>A0A562JGQ9_9FIRM</name>
<dbReference type="PANTHER" id="PTHR37299:SF4">
    <property type="entry name" value="TRANSCRIPTIONAL REGULATOR"/>
    <property type="match status" value="1"/>
</dbReference>
<gene>
    <name evidence="2" type="ORF">LY60_00665</name>
</gene>
<dbReference type="AlphaFoldDB" id="A0A562JGQ9"/>
<protein>
    <submittedName>
        <fullName evidence="2">LytTR family transcriptional regulator</fullName>
    </submittedName>
</protein>
<dbReference type="PANTHER" id="PTHR37299">
    <property type="entry name" value="TRANSCRIPTIONAL REGULATOR-RELATED"/>
    <property type="match status" value="1"/>
</dbReference>
<keyword evidence="3" id="KW-1185">Reference proteome</keyword>
<reference evidence="2 3" key="1">
    <citation type="submission" date="2019-07" db="EMBL/GenBank/DDBJ databases">
        <title>Genomic Encyclopedia of Type Strains, Phase I: the one thousand microbial genomes (KMG-I) project.</title>
        <authorList>
            <person name="Kyrpides N."/>
        </authorList>
    </citation>
    <scope>NUCLEOTIDE SEQUENCE [LARGE SCALE GENOMIC DNA]</scope>
    <source>
        <strain evidence="2 3">DSM 13558</strain>
    </source>
</reference>
<dbReference type="InterPro" id="IPR007492">
    <property type="entry name" value="LytTR_DNA-bd_dom"/>
</dbReference>
<dbReference type="Pfam" id="PF04397">
    <property type="entry name" value="LytTR"/>
    <property type="match status" value="1"/>
</dbReference>
<feature type="domain" description="HTH LytTR-type" evidence="1">
    <location>
        <begin position="41"/>
        <end position="145"/>
    </location>
</feature>
<accession>A0A562JGQ9</accession>
<dbReference type="GO" id="GO:0003677">
    <property type="term" value="F:DNA binding"/>
    <property type="evidence" value="ECO:0007669"/>
    <property type="project" value="InterPro"/>
</dbReference>
<comment type="caution">
    <text evidence="2">The sequence shown here is derived from an EMBL/GenBank/DDBJ whole genome shotgun (WGS) entry which is preliminary data.</text>
</comment>
<dbReference type="GO" id="GO:0000156">
    <property type="term" value="F:phosphorelay response regulator activity"/>
    <property type="evidence" value="ECO:0007669"/>
    <property type="project" value="InterPro"/>
</dbReference>
<evidence type="ECO:0000313" key="2">
    <source>
        <dbReference type="EMBL" id="TWH82367.1"/>
    </source>
</evidence>
<dbReference type="RefSeq" id="WP_145079928.1">
    <property type="nucleotide sequence ID" value="NZ_JAYFNS010000006.1"/>
</dbReference>
<evidence type="ECO:0000259" key="1">
    <source>
        <dbReference type="PROSITE" id="PS50930"/>
    </source>
</evidence>
<dbReference type="PROSITE" id="PS50930">
    <property type="entry name" value="HTH_LYTTR"/>
    <property type="match status" value="1"/>
</dbReference>
<dbReference type="EMBL" id="VLKH01000002">
    <property type="protein sequence ID" value="TWH82367.1"/>
    <property type="molecule type" value="Genomic_DNA"/>
</dbReference>
<dbReference type="Gene3D" id="2.40.50.1020">
    <property type="entry name" value="LytTr DNA-binding domain"/>
    <property type="match status" value="1"/>
</dbReference>
<dbReference type="OrthoDB" id="9808614at2"/>
<evidence type="ECO:0000313" key="3">
    <source>
        <dbReference type="Proteomes" id="UP000315343"/>
    </source>
</evidence>
<organism evidence="2 3">
    <name type="scientific">Sedimentibacter saalensis</name>
    <dbReference type="NCBI Taxonomy" id="130788"/>
    <lineage>
        <taxon>Bacteria</taxon>
        <taxon>Bacillati</taxon>
        <taxon>Bacillota</taxon>
        <taxon>Tissierellia</taxon>
        <taxon>Sedimentibacter</taxon>
    </lineage>
</organism>
<proteinExistence type="predicted"/>
<sequence>MKINVEIIDKKKEEQLLIECYEVTQQIDEIINFVKSRDTSLTAYYESQIYFVYLKDIYYIEAVDNKVFAYLENKVYELKIKLYEFEELYGETNFFRCSKSVIVNLMKIEYIKPALNGRFMATLNNSEKVIISRQYVAELKERLKGGLV</sequence>
<dbReference type="SMART" id="SM00850">
    <property type="entry name" value="LytTR"/>
    <property type="match status" value="1"/>
</dbReference>
<dbReference type="Proteomes" id="UP000315343">
    <property type="component" value="Unassembled WGS sequence"/>
</dbReference>
<dbReference type="InterPro" id="IPR046947">
    <property type="entry name" value="LytR-like"/>
</dbReference>